<evidence type="ECO:0000313" key="1">
    <source>
        <dbReference type="EMBL" id="CAB4890422.1"/>
    </source>
</evidence>
<sequence>MPTIEIVDGALNIELSGAEKFAALSGSLSFPMSHVHSVEVDEKVVDHLGLRAPGVHLPGVIAAGTYYHDGDRQFVYWHHDEIAVVVNLTDEKYDQLILGVPGSKADAEALVARLSQG</sequence>
<protein>
    <submittedName>
        <fullName evidence="1">Unannotated protein</fullName>
    </submittedName>
</protein>
<proteinExistence type="predicted"/>
<dbReference type="EMBL" id="CAFBMB010000013">
    <property type="protein sequence ID" value="CAB4890422.1"/>
    <property type="molecule type" value="Genomic_DNA"/>
</dbReference>
<organism evidence="1">
    <name type="scientific">freshwater metagenome</name>
    <dbReference type="NCBI Taxonomy" id="449393"/>
    <lineage>
        <taxon>unclassified sequences</taxon>
        <taxon>metagenomes</taxon>
        <taxon>ecological metagenomes</taxon>
    </lineage>
</organism>
<name>A0A6J7F2M5_9ZZZZ</name>
<accession>A0A6J7F2M5</accession>
<gene>
    <name evidence="1" type="ORF">UFOPK3516_00321</name>
</gene>
<dbReference type="AlphaFoldDB" id="A0A6J7F2M5"/>
<reference evidence="1" key="1">
    <citation type="submission" date="2020-05" db="EMBL/GenBank/DDBJ databases">
        <authorList>
            <person name="Chiriac C."/>
            <person name="Salcher M."/>
            <person name="Ghai R."/>
            <person name="Kavagutti S V."/>
        </authorList>
    </citation>
    <scope>NUCLEOTIDE SEQUENCE</scope>
</reference>